<accession>A0ABD5PVD5</accession>
<evidence type="ECO:0000259" key="3">
    <source>
        <dbReference type="Pfam" id="PF02230"/>
    </source>
</evidence>
<evidence type="ECO:0000313" key="5">
    <source>
        <dbReference type="Proteomes" id="UP001595898"/>
    </source>
</evidence>
<dbReference type="InterPro" id="IPR050565">
    <property type="entry name" value="LYPA1-2/EST-like"/>
</dbReference>
<evidence type="ECO:0000256" key="1">
    <source>
        <dbReference type="ARBA" id="ARBA00006499"/>
    </source>
</evidence>
<dbReference type="PANTHER" id="PTHR10655:SF17">
    <property type="entry name" value="LYSOPHOSPHOLIPASE-LIKE PROTEIN 1"/>
    <property type="match status" value="1"/>
</dbReference>
<organism evidence="4 5">
    <name type="scientific">Halosolutus amylolyticus</name>
    <dbReference type="NCBI Taxonomy" id="2932267"/>
    <lineage>
        <taxon>Archaea</taxon>
        <taxon>Methanobacteriati</taxon>
        <taxon>Methanobacteriota</taxon>
        <taxon>Stenosarchaea group</taxon>
        <taxon>Halobacteria</taxon>
        <taxon>Halobacteriales</taxon>
        <taxon>Natrialbaceae</taxon>
        <taxon>Halosolutus</taxon>
    </lineage>
</organism>
<feature type="domain" description="Phospholipase/carboxylesterase/thioesterase" evidence="3">
    <location>
        <begin position="21"/>
        <end position="220"/>
    </location>
</feature>
<dbReference type="Pfam" id="PF02230">
    <property type="entry name" value="Abhydrolase_2"/>
    <property type="match status" value="1"/>
</dbReference>
<dbReference type="PANTHER" id="PTHR10655">
    <property type="entry name" value="LYSOPHOSPHOLIPASE-RELATED"/>
    <property type="match status" value="1"/>
</dbReference>
<evidence type="ECO:0000256" key="2">
    <source>
        <dbReference type="ARBA" id="ARBA00022801"/>
    </source>
</evidence>
<name>A0ABD5PVD5_9EURY</name>
<sequence>MVSGPHADQPIERAGPDLADASAAMILVHGRGARASGMLGLADEIGRDDVAYVAPQAQRGSWYPNSFLADLEANQPHLDSALELLDETVAGVTAGTLDDAGTGDDANGDGIPLDRVVLLGFSQGGCLATEYAARNADRYGGVVALSGGLIGPEGTPREYDGSMDGTPVFIGCGDQDPHIPVDRVEESARVFEDLDAEMETRIYEGVGHTVLEDELEYVRALVADVAD</sequence>
<comment type="caution">
    <text evidence="4">The sequence shown here is derived from an EMBL/GenBank/DDBJ whole genome shotgun (WGS) entry which is preliminary data.</text>
</comment>
<dbReference type="AlphaFoldDB" id="A0ABD5PVD5"/>
<evidence type="ECO:0000313" key="4">
    <source>
        <dbReference type="EMBL" id="MFC4544361.1"/>
    </source>
</evidence>
<keyword evidence="2 4" id="KW-0378">Hydrolase</keyword>
<protein>
    <submittedName>
        <fullName evidence="4">Alpha/beta hydrolase</fullName>
    </submittedName>
</protein>
<dbReference type="GO" id="GO:0016787">
    <property type="term" value="F:hydrolase activity"/>
    <property type="evidence" value="ECO:0007669"/>
    <property type="project" value="UniProtKB-KW"/>
</dbReference>
<dbReference type="Proteomes" id="UP001595898">
    <property type="component" value="Unassembled WGS sequence"/>
</dbReference>
<dbReference type="RefSeq" id="WP_250141095.1">
    <property type="nucleotide sequence ID" value="NZ_JALIQP010000003.1"/>
</dbReference>
<dbReference type="Gene3D" id="3.40.50.1820">
    <property type="entry name" value="alpha/beta hydrolase"/>
    <property type="match status" value="1"/>
</dbReference>
<reference evidence="4 5" key="1">
    <citation type="journal article" date="2019" name="Int. J. Syst. Evol. Microbiol.">
        <title>The Global Catalogue of Microorganisms (GCM) 10K type strain sequencing project: providing services to taxonomists for standard genome sequencing and annotation.</title>
        <authorList>
            <consortium name="The Broad Institute Genomics Platform"/>
            <consortium name="The Broad Institute Genome Sequencing Center for Infectious Disease"/>
            <person name="Wu L."/>
            <person name="Ma J."/>
        </authorList>
    </citation>
    <scope>NUCLEOTIDE SEQUENCE [LARGE SCALE GENOMIC DNA]</scope>
    <source>
        <strain evidence="4 5">WLHS5</strain>
    </source>
</reference>
<proteinExistence type="inferred from homology"/>
<comment type="similarity">
    <text evidence="1">Belongs to the AB hydrolase superfamily. AB hydrolase 2 family.</text>
</comment>
<dbReference type="InterPro" id="IPR029058">
    <property type="entry name" value="AB_hydrolase_fold"/>
</dbReference>
<dbReference type="EMBL" id="JBHSFA010000011">
    <property type="protein sequence ID" value="MFC4544361.1"/>
    <property type="molecule type" value="Genomic_DNA"/>
</dbReference>
<keyword evidence="5" id="KW-1185">Reference proteome</keyword>
<dbReference type="InterPro" id="IPR003140">
    <property type="entry name" value="PLipase/COase/thioEstase"/>
</dbReference>
<gene>
    <name evidence="4" type="ORF">ACFO5R_20740</name>
</gene>
<dbReference type="SUPFAM" id="SSF53474">
    <property type="entry name" value="alpha/beta-Hydrolases"/>
    <property type="match status" value="1"/>
</dbReference>